<dbReference type="SUPFAM" id="SSF103473">
    <property type="entry name" value="MFS general substrate transporter"/>
    <property type="match status" value="1"/>
</dbReference>
<keyword evidence="4 7" id="KW-1133">Transmembrane helix</keyword>
<evidence type="ECO:0000256" key="6">
    <source>
        <dbReference type="ARBA" id="ARBA00037968"/>
    </source>
</evidence>
<dbReference type="PANTHER" id="PTHR43791">
    <property type="entry name" value="PERMEASE-RELATED"/>
    <property type="match status" value="1"/>
</dbReference>
<evidence type="ECO:0000256" key="2">
    <source>
        <dbReference type="ARBA" id="ARBA00022448"/>
    </source>
</evidence>
<keyword evidence="5 7" id="KW-0472">Membrane</keyword>
<name>A0A1E4SLN5_9ASCO</name>
<dbReference type="Proteomes" id="UP000094285">
    <property type="component" value="Unassembled WGS sequence"/>
</dbReference>
<dbReference type="InterPro" id="IPR036259">
    <property type="entry name" value="MFS_trans_sf"/>
</dbReference>
<keyword evidence="3 7" id="KW-0812">Transmembrane</keyword>
<feature type="transmembrane region" description="Helical" evidence="7">
    <location>
        <begin position="309"/>
        <end position="333"/>
    </location>
</feature>
<dbReference type="PANTHER" id="PTHR43791:SF1">
    <property type="entry name" value="ALLANTOATE PERMEASE"/>
    <property type="match status" value="1"/>
</dbReference>
<feature type="transmembrane region" description="Helical" evidence="7">
    <location>
        <begin position="236"/>
        <end position="260"/>
    </location>
</feature>
<feature type="transmembrane region" description="Helical" evidence="7">
    <location>
        <begin position="115"/>
        <end position="134"/>
    </location>
</feature>
<evidence type="ECO:0000313" key="9">
    <source>
        <dbReference type="Proteomes" id="UP000094285"/>
    </source>
</evidence>
<organism evidence="8 9">
    <name type="scientific">Suhomyces tanzawaensis NRRL Y-17324</name>
    <dbReference type="NCBI Taxonomy" id="984487"/>
    <lineage>
        <taxon>Eukaryota</taxon>
        <taxon>Fungi</taxon>
        <taxon>Dikarya</taxon>
        <taxon>Ascomycota</taxon>
        <taxon>Saccharomycotina</taxon>
        <taxon>Pichiomycetes</taxon>
        <taxon>Debaryomycetaceae</taxon>
        <taxon>Suhomyces</taxon>
    </lineage>
</organism>
<dbReference type="OrthoDB" id="6730379at2759"/>
<evidence type="ECO:0000256" key="5">
    <source>
        <dbReference type="ARBA" id="ARBA00023136"/>
    </source>
</evidence>
<evidence type="ECO:0000256" key="3">
    <source>
        <dbReference type="ARBA" id="ARBA00022692"/>
    </source>
</evidence>
<protein>
    <submittedName>
        <fullName evidence="8">Allantoate permease</fullName>
    </submittedName>
</protein>
<comment type="similarity">
    <text evidence="6">Belongs to the major facilitator superfamily. Allantoate permease family.</text>
</comment>
<comment type="subcellular location">
    <subcellularLocation>
        <location evidence="1">Membrane</location>
        <topology evidence="1">Multi-pass membrane protein</topology>
    </subcellularLocation>
</comment>
<dbReference type="GeneID" id="30981753"/>
<feature type="transmembrane region" description="Helical" evidence="7">
    <location>
        <begin position="345"/>
        <end position="366"/>
    </location>
</feature>
<dbReference type="CDD" id="cd17327">
    <property type="entry name" value="MFS_FEN2_like"/>
    <property type="match status" value="1"/>
</dbReference>
<feature type="transmembrane region" description="Helical" evidence="7">
    <location>
        <begin position="373"/>
        <end position="394"/>
    </location>
</feature>
<evidence type="ECO:0000313" key="8">
    <source>
        <dbReference type="EMBL" id="ODV80434.1"/>
    </source>
</evidence>
<dbReference type="EMBL" id="KV453911">
    <property type="protein sequence ID" value="ODV80434.1"/>
    <property type="molecule type" value="Genomic_DNA"/>
</dbReference>
<proteinExistence type="inferred from homology"/>
<evidence type="ECO:0000256" key="1">
    <source>
        <dbReference type="ARBA" id="ARBA00004141"/>
    </source>
</evidence>
<dbReference type="InterPro" id="IPR011701">
    <property type="entry name" value="MFS"/>
</dbReference>
<dbReference type="Gene3D" id="1.20.1250.20">
    <property type="entry name" value="MFS general substrate transporter like domains"/>
    <property type="match status" value="2"/>
</dbReference>
<feature type="transmembrane region" description="Helical" evidence="7">
    <location>
        <begin position="467"/>
        <end position="487"/>
    </location>
</feature>
<dbReference type="RefSeq" id="XP_020065556.1">
    <property type="nucleotide sequence ID" value="XM_020207616.1"/>
</dbReference>
<gene>
    <name evidence="8" type="ORF">CANTADRAFT_25999</name>
</gene>
<feature type="transmembrane region" description="Helical" evidence="7">
    <location>
        <begin position="400"/>
        <end position="421"/>
    </location>
</feature>
<feature type="transmembrane region" description="Helical" evidence="7">
    <location>
        <begin position="433"/>
        <end position="455"/>
    </location>
</feature>
<feature type="transmembrane region" description="Helical" evidence="7">
    <location>
        <begin position="170"/>
        <end position="192"/>
    </location>
</feature>
<feature type="transmembrane region" description="Helical" evidence="7">
    <location>
        <begin position="204"/>
        <end position="224"/>
    </location>
</feature>
<evidence type="ECO:0000256" key="7">
    <source>
        <dbReference type="SAM" id="Phobius"/>
    </source>
</evidence>
<dbReference type="GO" id="GO:0022857">
    <property type="term" value="F:transmembrane transporter activity"/>
    <property type="evidence" value="ECO:0007669"/>
    <property type="project" value="InterPro"/>
</dbReference>
<dbReference type="STRING" id="984487.A0A1E4SLN5"/>
<dbReference type="Pfam" id="PF07690">
    <property type="entry name" value="MFS_1"/>
    <property type="match status" value="1"/>
</dbReference>
<sequence length="527" mass="59274">MSNIGGSYEKKGDQNAGITLSEIDSHADGESILLSQNGKLVKAGDRDEAMLLLLQHQDHSIELDLEKDRKLLWKIDWYLMPIMCLLYCFQYMDKVSNSYASILGLRSDLEMKGDMFSWSGSAFYLGYLFFEYPAVRILQKFPVAKAVGIFVVLWGIVLCLHSVPNYAGFITLRTILGMLESSITPAFVIITGQYYRKEETFLRTALWFSSNGIGTIIGSGAIAYNILEDEKNYSLAAWKLVFIITGALTIFLGIIILVHLPDSPANAWFLNEEEKLLVVARIRANQQGFGNKHFKWNQFKEAFLDIKTWLFFFTAITGNIPNGGLTNFSSILLTSDLGFSTKKALLMQIPNGAIEFVVCSLFAYFSKYVKSRMFWAILALWISVLGQLLLSFASNNKVQLAGYWIQAVGPVSFICILSSVASNVAGHTKKTTVNAILLIGYCVGNLIGPQTFLASEAPHYSTAKTCIAVFSLLSAVILILIFVTYWFENRLKDKRENDLEKEKFGEIQHIEFADLTDKQNPYFRYSF</sequence>
<reference evidence="9" key="1">
    <citation type="submission" date="2016-05" db="EMBL/GenBank/DDBJ databases">
        <title>Comparative genomics of biotechnologically important yeasts.</title>
        <authorList>
            <consortium name="DOE Joint Genome Institute"/>
            <person name="Riley R."/>
            <person name="Haridas S."/>
            <person name="Wolfe K.H."/>
            <person name="Lopes M.R."/>
            <person name="Hittinger C.T."/>
            <person name="Goker M."/>
            <person name="Salamov A."/>
            <person name="Wisecaver J."/>
            <person name="Long T.M."/>
            <person name="Aerts A.L."/>
            <person name="Barry K."/>
            <person name="Choi C."/>
            <person name="Clum A."/>
            <person name="Coughlan A.Y."/>
            <person name="Deshpande S."/>
            <person name="Douglass A.P."/>
            <person name="Hanson S.J."/>
            <person name="Klenk H.-P."/>
            <person name="Labutti K."/>
            <person name="Lapidus A."/>
            <person name="Lindquist E."/>
            <person name="Lipzen A."/>
            <person name="Meier-Kolthoff J.P."/>
            <person name="Ohm R.A."/>
            <person name="Otillar R.P."/>
            <person name="Pangilinan J."/>
            <person name="Peng Y."/>
            <person name="Rokas A."/>
            <person name="Rosa C.A."/>
            <person name="Scheuner C."/>
            <person name="Sibirny A.A."/>
            <person name="Slot J.C."/>
            <person name="Stielow J.B."/>
            <person name="Sun H."/>
            <person name="Kurtzman C.P."/>
            <person name="Blackwell M."/>
            <person name="Grigoriev I.V."/>
            <person name="Jeffries T.W."/>
        </authorList>
    </citation>
    <scope>NUCLEOTIDE SEQUENCE [LARGE SCALE GENOMIC DNA]</scope>
    <source>
        <strain evidence="9">NRRL Y-17324</strain>
    </source>
</reference>
<dbReference type="FunFam" id="1.20.1250.20:FF:000064">
    <property type="entry name" value="MFS allantoate transporter"/>
    <property type="match status" value="1"/>
</dbReference>
<feature type="transmembrane region" description="Helical" evidence="7">
    <location>
        <begin position="146"/>
        <end position="164"/>
    </location>
</feature>
<feature type="transmembrane region" description="Helical" evidence="7">
    <location>
        <begin position="75"/>
        <end position="92"/>
    </location>
</feature>
<dbReference type="GO" id="GO:0016020">
    <property type="term" value="C:membrane"/>
    <property type="evidence" value="ECO:0007669"/>
    <property type="project" value="UniProtKB-SubCell"/>
</dbReference>
<keyword evidence="9" id="KW-1185">Reference proteome</keyword>
<keyword evidence="2" id="KW-0813">Transport</keyword>
<accession>A0A1E4SLN5</accession>
<dbReference type="AlphaFoldDB" id="A0A1E4SLN5"/>
<evidence type="ECO:0000256" key="4">
    <source>
        <dbReference type="ARBA" id="ARBA00022989"/>
    </source>
</evidence>